<proteinExistence type="predicted"/>
<dbReference type="Proteomes" id="UP001202674">
    <property type="component" value="Unassembled WGS sequence"/>
</dbReference>
<protein>
    <recommendedName>
        <fullName evidence="2">DUF6199 domain-containing protein</fullName>
    </recommendedName>
</protein>
<dbReference type="RefSeq" id="WP_250595733.1">
    <property type="nucleotide sequence ID" value="NZ_JAKRVY010000002.1"/>
</dbReference>
<gene>
    <name evidence="3" type="ORF">AArcSt11_06885</name>
</gene>
<evidence type="ECO:0000259" key="2">
    <source>
        <dbReference type="Pfam" id="PF19701"/>
    </source>
</evidence>
<comment type="caution">
    <text evidence="3">The sequence shown here is derived from an EMBL/GenBank/DDBJ whole genome shotgun (WGS) entry which is preliminary data.</text>
</comment>
<accession>A0AAE3FRR2</accession>
<evidence type="ECO:0000313" key="4">
    <source>
        <dbReference type="Proteomes" id="UP001202674"/>
    </source>
</evidence>
<feature type="domain" description="DUF6199" evidence="2">
    <location>
        <begin position="8"/>
        <end position="67"/>
    </location>
</feature>
<dbReference type="Pfam" id="PF19701">
    <property type="entry name" value="DUF6199"/>
    <property type="match status" value="1"/>
</dbReference>
<keyword evidence="1" id="KW-0812">Transmembrane</keyword>
<evidence type="ECO:0000256" key="1">
    <source>
        <dbReference type="SAM" id="Phobius"/>
    </source>
</evidence>
<dbReference type="InterPro" id="IPR045679">
    <property type="entry name" value="DUF6199"/>
</dbReference>
<dbReference type="AlphaFoldDB" id="A0AAE3FRR2"/>
<keyword evidence="1" id="KW-1133">Transmembrane helix</keyword>
<dbReference type="EMBL" id="JAKRVY010000002">
    <property type="protein sequence ID" value="MCL9813379.1"/>
    <property type="molecule type" value="Genomic_DNA"/>
</dbReference>
<feature type="transmembrane region" description="Helical" evidence="1">
    <location>
        <begin position="52"/>
        <end position="70"/>
    </location>
</feature>
<keyword evidence="1" id="KW-0472">Membrane</keyword>
<keyword evidence="4" id="KW-1185">Reference proteome</keyword>
<evidence type="ECO:0000313" key="3">
    <source>
        <dbReference type="EMBL" id="MCL9813379.1"/>
    </source>
</evidence>
<organism evidence="3 4">
    <name type="scientific">Natranaeroarchaeum aerophilus</name>
    <dbReference type="NCBI Taxonomy" id="2917711"/>
    <lineage>
        <taxon>Archaea</taxon>
        <taxon>Methanobacteriati</taxon>
        <taxon>Methanobacteriota</taxon>
        <taxon>Stenosarchaea group</taxon>
        <taxon>Halobacteria</taxon>
        <taxon>Halobacteriales</taxon>
        <taxon>Natronoarchaeaceae</taxon>
        <taxon>Natranaeroarchaeum</taxon>
    </lineage>
</organism>
<sequence length="71" mass="7644">MSLALAIVGLVLMVMGISGFYSPEGMVKAQERYPIGPTDAIDSEMRYHVTRFAALVVTGIGAVLVILAYLR</sequence>
<reference evidence="3 4" key="1">
    <citation type="journal article" date="2022" name="Syst. Appl. Microbiol.">
        <title>Natronocalculus amylovorans gen. nov., sp. nov., and Natranaeroarchaeum aerophilus sp. nov., dominant culturable amylolytic natronoarchaea from hypersaline soda lakes in southwestern Siberia.</title>
        <authorList>
            <person name="Sorokin D.Y."/>
            <person name="Elcheninov A.G."/>
            <person name="Khizhniak T.V."/>
            <person name="Koenen M."/>
            <person name="Bale N.J."/>
            <person name="Damste J.S.S."/>
            <person name="Kublanov I.V."/>
        </authorList>
    </citation>
    <scope>NUCLEOTIDE SEQUENCE [LARGE SCALE GENOMIC DNA]</scope>
    <source>
        <strain evidence="3 4">AArc-St1-1</strain>
    </source>
</reference>
<name>A0AAE3FRR2_9EURY</name>